<dbReference type="EMBL" id="VBSP01000011">
    <property type="protein sequence ID" value="TLQ41730.1"/>
    <property type="molecule type" value="Genomic_DNA"/>
</dbReference>
<dbReference type="InterPro" id="IPR029058">
    <property type="entry name" value="AB_hydrolase_fold"/>
</dbReference>
<comment type="caution">
    <text evidence="3">The sequence shown here is derived from an EMBL/GenBank/DDBJ whole genome shotgun (WGS) entry which is preliminary data.</text>
</comment>
<evidence type="ECO:0000313" key="3">
    <source>
        <dbReference type="EMBL" id="TLQ41730.1"/>
    </source>
</evidence>
<dbReference type="AlphaFoldDB" id="A0A5R9DY47"/>
<proteinExistence type="predicted"/>
<dbReference type="GO" id="GO:0047617">
    <property type="term" value="F:fatty acyl-CoA hydrolase activity"/>
    <property type="evidence" value="ECO:0007669"/>
    <property type="project" value="TreeGrafter"/>
</dbReference>
<evidence type="ECO:0000256" key="1">
    <source>
        <dbReference type="SAM" id="Phobius"/>
    </source>
</evidence>
<dbReference type="GO" id="GO:0006637">
    <property type="term" value="P:acyl-CoA metabolic process"/>
    <property type="evidence" value="ECO:0007669"/>
    <property type="project" value="TreeGrafter"/>
</dbReference>
<organism evidence="3 4">
    <name type="scientific">Ruoffia tabacinasalis</name>
    <dbReference type="NCBI Taxonomy" id="87458"/>
    <lineage>
        <taxon>Bacteria</taxon>
        <taxon>Bacillati</taxon>
        <taxon>Bacillota</taxon>
        <taxon>Bacilli</taxon>
        <taxon>Lactobacillales</taxon>
        <taxon>Aerococcaceae</taxon>
        <taxon>Ruoffia</taxon>
    </lineage>
</organism>
<name>A0A5R9DY47_9LACT</name>
<dbReference type="Gene3D" id="3.40.50.1820">
    <property type="entry name" value="alpha/beta hydrolase"/>
    <property type="match status" value="1"/>
</dbReference>
<keyword evidence="1" id="KW-1133">Transmembrane helix</keyword>
<dbReference type="Pfam" id="PF08840">
    <property type="entry name" value="BAAT_C"/>
    <property type="match status" value="1"/>
</dbReference>
<keyword evidence="1" id="KW-0812">Transmembrane</keyword>
<dbReference type="PANTHER" id="PTHR10824:SF4">
    <property type="entry name" value="ACYL-COENZYME A THIOESTERASE 1-LIKE"/>
    <property type="match status" value="1"/>
</dbReference>
<dbReference type="PANTHER" id="PTHR10824">
    <property type="entry name" value="ACYL-COENZYME A THIOESTERASE-RELATED"/>
    <property type="match status" value="1"/>
</dbReference>
<dbReference type="OrthoDB" id="8922993at2"/>
<feature type="domain" description="BAAT/Acyl-CoA thioester hydrolase C-terminal" evidence="2">
    <location>
        <begin position="130"/>
        <end position="304"/>
    </location>
</feature>
<gene>
    <name evidence="3" type="ORF">FEZ33_04585</name>
</gene>
<feature type="transmembrane region" description="Helical" evidence="1">
    <location>
        <begin position="7"/>
        <end position="28"/>
    </location>
</feature>
<protein>
    <recommendedName>
        <fullName evidence="2">BAAT/Acyl-CoA thioester hydrolase C-terminal domain-containing protein</fullName>
    </recommendedName>
</protein>
<keyword evidence="1" id="KW-0472">Membrane</keyword>
<dbReference type="Proteomes" id="UP000306420">
    <property type="component" value="Unassembled WGS sequence"/>
</dbReference>
<sequence>MRLILKVLLRIVVIAILITVIIFGIRWVQTNRYSEYIATDEESVYVEPANLTFYETKQANMSVETIEEGYVNGFHLVPDEILAEGAIFTFGGSEGSPNYELAVQLANEGYEVYSLFFFGPGELPESIHEVPLDFYQEVLAYHEEHSQSDGPITVLGASKGAELTLNLATIYEEIDHIVLYAPSAYNFFSLDQQNADASSWSYQDEPLPHLSNQSGSMIETMQMIAGFITYTPVSYQPIYDSVIEGSEAESLEAARIKAEEFTGEGIIFAGGDDLMWNSSQMGEAIIEQANQIELHNYPEAGHLFSNKRYLGDSAGLIALGGNDEANQAALEESHAILLENLANWHNK</sequence>
<dbReference type="SUPFAM" id="SSF53474">
    <property type="entry name" value="alpha/beta-Hydrolases"/>
    <property type="match status" value="1"/>
</dbReference>
<evidence type="ECO:0000259" key="2">
    <source>
        <dbReference type="Pfam" id="PF08840"/>
    </source>
</evidence>
<dbReference type="RefSeq" id="WP_138404225.1">
    <property type="nucleotide sequence ID" value="NZ_VBSP01000011.1"/>
</dbReference>
<accession>A0A5R9DY47</accession>
<dbReference type="GO" id="GO:0006631">
    <property type="term" value="P:fatty acid metabolic process"/>
    <property type="evidence" value="ECO:0007669"/>
    <property type="project" value="TreeGrafter"/>
</dbReference>
<evidence type="ECO:0000313" key="4">
    <source>
        <dbReference type="Proteomes" id="UP000306420"/>
    </source>
</evidence>
<dbReference type="InterPro" id="IPR014940">
    <property type="entry name" value="BAAT_C"/>
</dbReference>
<reference evidence="3 4" key="1">
    <citation type="submission" date="2019-05" db="EMBL/GenBank/DDBJ databases">
        <title>The metagenome of a microbial culture collection derived from dairy environment covers the genomic content of the human microbiome.</title>
        <authorList>
            <person name="Roder T."/>
            <person name="Wuthrich D."/>
            <person name="Sattari Z."/>
            <person name="Von Ah U."/>
            <person name="Bar C."/>
            <person name="Ronchi F."/>
            <person name="Macpherson A.J."/>
            <person name="Ganal-Vonarburg S.C."/>
            <person name="Bruggmann R."/>
            <person name="Vergeres G."/>
        </authorList>
    </citation>
    <scope>NUCLEOTIDE SEQUENCE [LARGE SCALE GENOMIC DNA]</scope>
    <source>
        <strain evidence="3 4">FAM 24227</strain>
    </source>
</reference>